<reference evidence="3" key="1">
    <citation type="journal article" date="2019" name="Int. J. Syst. Evol. Microbiol.">
        <title>The Global Catalogue of Microorganisms (GCM) 10K type strain sequencing project: providing services to taxonomists for standard genome sequencing and annotation.</title>
        <authorList>
            <consortium name="The Broad Institute Genomics Platform"/>
            <consortium name="The Broad Institute Genome Sequencing Center for Infectious Disease"/>
            <person name="Wu L."/>
            <person name="Ma J."/>
        </authorList>
    </citation>
    <scope>NUCLEOTIDE SEQUENCE [LARGE SCALE GENOMIC DNA]</scope>
    <source>
        <strain evidence="3">ZS-35-S2</strain>
    </source>
</reference>
<feature type="region of interest" description="Disordered" evidence="1">
    <location>
        <begin position="1"/>
        <end position="29"/>
    </location>
</feature>
<sequence length="89" mass="10238">MTYRPLWLGQVRNRESSRNPAGRRSTPVRLGRRGVDPVEIAEFPDQAAGDPARAYDELARTREQNMPVTDALRRWRSRRTASAYELVGR</sequence>
<proteinExistence type="predicted"/>
<keyword evidence="3" id="KW-1185">Reference proteome</keyword>
<evidence type="ECO:0000313" key="3">
    <source>
        <dbReference type="Proteomes" id="UP001596203"/>
    </source>
</evidence>
<comment type="caution">
    <text evidence="2">The sequence shown here is derived from an EMBL/GenBank/DDBJ whole genome shotgun (WGS) entry which is preliminary data.</text>
</comment>
<dbReference type="EMBL" id="JBHSPR010000010">
    <property type="protein sequence ID" value="MFC6017041.1"/>
    <property type="molecule type" value="Genomic_DNA"/>
</dbReference>
<dbReference type="RefSeq" id="WP_377421016.1">
    <property type="nucleotide sequence ID" value="NZ_JBHSPR010000010.1"/>
</dbReference>
<accession>A0ABW1K707</accession>
<evidence type="ECO:0000256" key="1">
    <source>
        <dbReference type="SAM" id="MobiDB-lite"/>
    </source>
</evidence>
<evidence type="ECO:0000313" key="2">
    <source>
        <dbReference type="EMBL" id="MFC6017041.1"/>
    </source>
</evidence>
<dbReference type="Proteomes" id="UP001596203">
    <property type="component" value="Unassembled WGS sequence"/>
</dbReference>
<name>A0ABW1K707_9ACTN</name>
<protein>
    <submittedName>
        <fullName evidence="2">DivIVA domain-containing protein</fullName>
    </submittedName>
</protein>
<organism evidence="2 3">
    <name type="scientific">Plantactinospora solaniradicis</name>
    <dbReference type="NCBI Taxonomy" id="1723736"/>
    <lineage>
        <taxon>Bacteria</taxon>
        <taxon>Bacillati</taxon>
        <taxon>Actinomycetota</taxon>
        <taxon>Actinomycetes</taxon>
        <taxon>Micromonosporales</taxon>
        <taxon>Micromonosporaceae</taxon>
        <taxon>Plantactinospora</taxon>
    </lineage>
</organism>
<gene>
    <name evidence="2" type="ORF">ACFP2T_12600</name>
</gene>